<sequence>MSDNFRETRLAIDLGGEQVEFVSLTAHESLSEPFQIELQITAPLGELDLAPHIGEPVGVTVFEDEEEVRYFNGILVEAVYLRETSDGFYYNLSLRSFMHFMDSRKGFAIFQEKTAIDILKDVFAAAGISDYDLRISESYEPFEYCVQYGESDFNFISRIMEQEGLYYFFEHTEDKHTLVICDKASNHRETKVGGLAFNPTAEASQSYRVSGAWGEKHYLKSWTERVSSSAHDRVTLRDFDFKKPTKPVEGEATGEKEHPKDEIELYDYPGPFIEPGRGSRLSKARLDQLRAQRRSYSTEATAKGLTVGTTFKLSNHPNDRFNAEYMIVSTLHQLQSQSYRSGTGQRDEDQVHLVAIPASTQFRAPLKTPKPRVVGLESAIVTGPSGETIFTDEFGRVKVRFHWDRTGTPDEKSTCWIRVSQTGGLGNVILPRVGHEVLVDFLHGDPDRPVVTGRVFNKEHMPVYPLPANKTIALWRTLTYGKQDSYPETEKLDTGEPKANELRFEDKGGKEEVFLHAERDMNVRVRFDTSKHVGHDEQLKVGRNRERYVKKDEKVTIDGNRTYVLKLNEKNTITQGNRTTEIKQGNDELTIKQGNLTIKTSLGKVLIEAMQSIELKVGGTSLKLTPANATLTSPMIKVDGKAMTEVKAGGILTEQAALIKIN</sequence>
<evidence type="ECO:0000313" key="7">
    <source>
        <dbReference type="Proteomes" id="UP000092932"/>
    </source>
</evidence>
<dbReference type="RefSeq" id="WP_198152674.1">
    <property type="nucleotide sequence ID" value="NZ_CP016591.1"/>
</dbReference>
<dbReference type="Proteomes" id="UP000092932">
    <property type="component" value="Chromosome"/>
</dbReference>
<reference evidence="6 7" key="1">
    <citation type="submission" date="2016-07" db="EMBL/GenBank/DDBJ databases">
        <title>Complete genome sequence of Altererythrobacter dongtanensis KCTC 22672, a type strain with esterase isolated from tidal flat.</title>
        <authorList>
            <person name="Cheng H."/>
            <person name="Wu Y.-H."/>
            <person name="Zhou P."/>
            <person name="Huo Y.-Y."/>
            <person name="Wang C.-S."/>
            <person name="Xu X.-W."/>
        </authorList>
    </citation>
    <scope>NUCLEOTIDE SEQUENCE [LARGE SCALE GENOMIC DNA]</scope>
    <source>
        <strain evidence="6 7">KCTC 22672</strain>
    </source>
</reference>
<dbReference type="PANTHER" id="PTHR32305:SF15">
    <property type="entry name" value="PROTEIN RHSA-RELATED"/>
    <property type="match status" value="1"/>
</dbReference>
<dbReference type="Gene3D" id="2.40.50.230">
    <property type="entry name" value="Gp5 N-terminal domain"/>
    <property type="match status" value="1"/>
</dbReference>
<accession>A0A1B2ABA8</accession>
<dbReference type="Gene3D" id="4.10.220.110">
    <property type="match status" value="1"/>
</dbReference>
<dbReference type="STRING" id="692370.A6F68_00868"/>
<proteinExistence type="inferred from homology"/>
<dbReference type="SUPFAM" id="SSF69255">
    <property type="entry name" value="gp5 N-terminal domain-like"/>
    <property type="match status" value="1"/>
</dbReference>
<dbReference type="Gene3D" id="2.30.110.50">
    <property type="match status" value="1"/>
</dbReference>
<feature type="domain" description="Gp5/Type VI secretion system Vgr protein OB-fold" evidence="4">
    <location>
        <begin position="392"/>
        <end position="456"/>
    </location>
</feature>
<evidence type="ECO:0000256" key="3">
    <source>
        <dbReference type="ARBA" id="ARBA00022525"/>
    </source>
</evidence>
<dbReference type="Gene3D" id="3.55.50.10">
    <property type="entry name" value="Baseplate protein-like domains"/>
    <property type="match status" value="1"/>
</dbReference>
<dbReference type="InterPro" id="IPR017847">
    <property type="entry name" value="T6SS_RhsGE_Vgr_subset"/>
</dbReference>
<dbReference type="KEGG" id="ado:A6F68_00868"/>
<organism evidence="6 7">
    <name type="scientific">Tsuneonella dongtanensis</name>
    <dbReference type="NCBI Taxonomy" id="692370"/>
    <lineage>
        <taxon>Bacteria</taxon>
        <taxon>Pseudomonadati</taxon>
        <taxon>Pseudomonadota</taxon>
        <taxon>Alphaproteobacteria</taxon>
        <taxon>Sphingomonadales</taxon>
        <taxon>Erythrobacteraceae</taxon>
        <taxon>Tsuneonella</taxon>
    </lineage>
</organism>
<evidence type="ECO:0000256" key="2">
    <source>
        <dbReference type="ARBA" id="ARBA00005558"/>
    </source>
</evidence>
<dbReference type="GO" id="GO:0005576">
    <property type="term" value="C:extracellular region"/>
    <property type="evidence" value="ECO:0007669"/>
    <property type="project" value="UniProtKB-SubCell"/>
</dbReference>
<dbReference type="InterPro" id="IPR050708">
    <property type="entry name" value="T6SS_VgrG/RHS"/>
</dbReference>
<dbReference type="SUPFAM" id="SSF69349">
    <property type="entry name" value="Phage fibre proteins"/>
    <property type="match status" value="1"/>
</dbReference>
<evidence type="ECO:0000259" key="5">
    <source>
        <dbReference type="Pfam" id="PF22178"/>
    </source>
</evidence>
<dbReference type="PANTHER" id="PTHR32305">
    <property type="match status" value="1"/>
</dbReference>
<gene>
    <name evidence="6" type="ORF">A6F68_00868</name>
</gene>
<evidence type="ECO:0000259" key="4">
    <source>
        <dbReference type="Pfam" id="PF04717"/>
    </source>
</evidence>
<dbReference type="NCBIfam" id="TIGR03361">
    <property type="entry name" value="VI_Rhs_Vgr"/>
    <property type="match status" value="1"/>
</dbReference>
<dbReference type="NCBIfam" id="TIGR01646">
    <property type="entry name" value="vgr_GE"/>
    <property type="match status" value="1"/>
</dbReference>
<evidence type="ECO:0000256" key="1">
    <source>
        <dbReference type="ARBA" id="ARBA00004613"/>
    </source>
</evidence>
<dbReference type="PATRIC" id="fig|692370.5.peg.884"/>
<dbReference type="InterPro" id="IPR006531">
    <property type="entry name" value="Gp5/Vgr_OB"/>
</dbReference>
<dbReference type="Pfam" id="PF05954">
    <property type="entry name" value="Phage_GPD"/>
    <property type="match status" value="1"/>
</dbReference>
<comment type="subcellular location">
    <subcellularLocation>
        <location evidence="1">Secreted</location>
    </subcellularLocation>
</comment>
<dbReference type="AlphaFoldDB" id="A0A1B2ABA8"/>
<dbReference type="InterPro" id="IPR037026">
    <property type="entry name" value="Vgr_OB-fold_dom_sf"/>
</dbReference>
<keyword evidence="7" id="KW-1185">Reference proteome</keyword>
<comment type="similarity">
    <text evidence="2">Belongs to the VgrG protein family.</text>
</comment>
<keyword evidence="3" id="KW-0964">Secreted</keyword>
<name>A0A1B2ABA8_9SPHN</name>
<dbReference type="EMBL" id="CP016591">
    <property type="protein sequence ID" value="ANY19394.1"/>
    <property type="molecule type" value="Genomic_DNA"/>
</dbReference>
<dbReference type="Pfam" id="PF22178">
    <property type="entry name" value="Gp5_trimer_C"/>
    <property type="match status" value="1"/>
</dbReference>
<dbReference type="InterPro" id="IPR054030">
    <property type="entry name" value="Gp5_Vgr_C"/>
</dbReference>
<feature type="domain" description="Gp5/Type VI secretion system Vgr C-terminal trimerisation" evidence="5">
    <location>
        <begin position="497"/>
        <end position="592"/>
    </location>
</feature>
<evidence type="ECO:0000313" key="6">
    <source>
        <dbReference type="EMBL" id="ANY19394.1"/>
    </source>
</evidence>
<dbReference type="Pfam" id="PF04717">
    <property type="entry name" value="Phage_base_V"/>
    <property type="match status" value="1"/>
</dbReference>
<dbReference type="SUPFAM" id="SSF69279">
    <property type="entry name" value="Phage tail proteins"/>
    <property type="match status" value="2"/>
</dbReference>
<dbReference type="InterPro" id="IPR006533">
    <property type="entry name" value="T6SS_Vgr_RhsGE"/>
</dbReference>
<protein>
    <submittedName>
        <fullName evidence="6">Phage-related baseplate assembly protein</fullName>
    </submittedName>
</protein>